<dbReference type="SUPFAM" id="SSF53187">
    <property type="entry name" value="Zn-dependent exopeptidases"/>
    <property type="match status" value="1"/>
</dbReference>
<feature type="domain" description="SH3b" evidence="4">
    <location>
        <begin position="39"/>
        <end position="101"/>
    </location>
</feature>
<dbReference type="SMART" id="SM00287">
    <property type="entry name" value="SH3b"/>
    <property type="match status" value="3"/>
</dbReference>
<dbReference type="Proteomes" id="UP000045545">
    <property type="component" value="Unassembled WGS sequence"/>
</dbReference>
<feature type="compositionally biased region" description="Pro residues" evidence="3">
    <location>
        <begin position="181"/>
        <end position="192"/>
    </location>
</feature>
<dbReference type="InterPro" id="IPR036582">
    <property type="entry name" value="Mao_N_sf"/>
</dbReference>
<dbReference type="InterPro" id="IPR002508">
    <property type="entry name" value="MurNAc-LAA_cat"/>
</dbReference>
<gene>
    <name evidence="5" type="ORF">508</name>
</gene>
<dbReference type="SMART" id="SM00646">
    <property type="entry name" value="Ami_3"/>
    <property type="match status" value="1"/>
</dbReference>
<sequence>MLRSSQPSFNHPGRMGRMGLWTLTVFIILALLLVPSAQAAPGKITGSVVNIRSGPGSGYDVVGTLLIDTKVEVLQSGADWSKIRYSNIEGYVASQYISTGQTVTPPAVPNTPAKQVKVINGPINSRSGPNASYDKVEILPDQAVYNVIGQKDGWYQIQLSGGKTAYVAGWLVQEIGSSSPAPAPQPPTPAPPAGTGSHAVSSVLFNNQPLKFEVPPRIENGRTLVPLRTIFEAMGAYVEWNESTRTVIARRGSTTVILPLGSTSPTVNGQTWQLEVPAKIVNDRTLAPLRFVGEAFGGKVAWNEQTRVVTIAYNPAPTPAVVAVKEGAVNLRENPSTTAARAGVANAGERLNVLSEKNGWYQVSQGGRTAWVASWVVEPAAGNSPEPVPVEPVIPPVVEPTPQPPAPPAPVPDPENALRLSRSRDASGIKVVISSRQKLEPQIQESSGSIRYAFTNRPLLGLNYFEEKMGSELLKVKASDYDKDTQITISLPSEVEYKTMVEDGGKKLVLYIPNYLINIEKSPFGSVGERFVISTLCPVTPAGKASGDRLEVTLPGLNLKKGINYNYSSDLVKSLQVEKNANNLLMTFDIQGQYKHSFAVSGSNNDLNIILMRKTTNQNREKLVVLDAGHGGKDPGACGTLIKEKEVTLPVTLKVGELLKQKGIPVEYTRTDDRFVELNEISNIANRLNATLFVSIHCNSSTSPDPSGTETYFYAPLTTPELYVQRDERQKLATLLQNELMSKLQRINRGVKEKNLAVLRNAQMPSALVELAFISNPAEQALLMQDDFQNLAAQAIANAIEQYMREM</sequence>
<protein>
    <submittedName>
        <fullName evidence="5">Cell wall hydrolase/autolysin, catalytic</fullName>
    </submittedName>
</protein>
<feature type="domain" description="SH3b" evidence="4">
    <location>
        <begin position="111"/>
        <end position="175"/>
    </location>
</feature>
<dbReference type="GO" id="GO:0008745">
    <property type="term" value="F:N-acetylmuramoyl-L-alanine amidase activity"/>
    <property type="evidence" value="ECO:0007669"/>
    <property type="project" value="InterPro"/>
</dbReference>
<dbReference type="GO" id="GO:0009253">
    <property type="term" value="P:peptidoglycan catabolic process"/>
    <property type="evidence" value="ECO:0007669"/>
    <property type="project" value="InterPro"/>
</dbReference>
<dbReference type="SUPFAM" id="SSF55383">
    <property type="entry name" value="Copper amine oxidase, domain N"/>
    <property type="match status" value="1"/>
</dbReference>
<evidence type="ECO:0000313" key="6">
    <source>
        <dbReference type="Proteomes" id="UP000045545"/>
    </source>
</evidence>
<evidence type="ECO:0000259" key="4">
    <source>
        <dbReference type="PROSITE" id="PS51781"/>
    </source>
</evidence>
<feature type="region of interest" description="Disordered" evidence="3">
    <location>
        <begin position="178"/>
        <end position="198"/>
    </location>
</feature>
<dbReference type="InterPro" id="IPR003646">
    <property type="entry name" value="SH3-like_bac-type"/>
</dbReference>
<dbReference type="GO" id="GO:0071555">
    <property type="term" value="P:cell wall organization"/>
    <property type="evidence" value="ECO:0007669"/>
    <property type="project" value="UniProtKB-KW"/>
</dbReference>
<evidence type="ECO:0000256" key="2">
    <source>
        <dbReference type="ARBA" id="ARBA00023316"/>
    </source>
</evidence>
<dbReference type="EMBL" id="CGIH01000005">
    <property type="protein sequence ID" value="CFX11613.1"/>
    <property type="molecule type" value="Genomic_DNA"/>
</dbReference>
<keyword evidence="6" id="KW-1185">Reference proteome</keyword>
<dbReference type="CDD" id="cd02696">
    <property type="entry name" value="MurNAc-LAA"/>
    <property type="match status" value="1"/>
</dbReference>
<organism evidence="5 6">
    <name type="scientific">Syntrophomonas zehnderi OL-4</name>
    <dbReference type="NCBI Taxonomy" id="690567"/>
    <lineage>
        <taxon>Bacteria</taxon>
        <taxon>Bacillati</taxon>
        <taxon>Bacillota</taxon>
        <taxon>Clostridia</taxon>
        <taxon>Eubacteriales</taxon>
        <taxon>Syntrophomonadaceae</taxon>
        <taxon>Syntrophomonas</taxon>
    </lineage>
</organism>
<dbReference type="Gene3D" id="2.30.30.40">
    <property type="entry name" value="SH3 Domains"/>
    <property type="match status" value="3"/>
</dbReference>
<accession>A0A0E4C7T9</accession>
<feature type="region of interest" description="Disordered" evidence="3">
    <location>
        <begin position="398"/>
        <end position="417"/>
    </location>
</feature>
<evidence type="ECO:0000256" key="3">
    <source>
        <dbReference type="SAM" id="MobiDB-lite"/>
    </source>
</evidence>
<dbReference type="InterPro" id="IPR012854">
    <property type="entry name" value="Cu_amine_oxidase-like_N"/>
</dbReference>
<keyword evidence="1 5" id="KW-0378">Hydrolase</keyword>
<dbReference type="OrthoDB" id="9813450at2"/>
<dbReference type="PANTHER" id="PTHR30404:SF0">
    <property type="entry name" value="N-ACETYLMURAMOYL-L-ALANINE AMIDASE AMIC"/>
    <property type="match status" value="1"/>
</dbReference>
<feature type="domain" description="SH3b" evidence="4">
    <location>
        <begin position="317"/>
        <end position="381"/>
    </location>
</feature>
<evidence type="ECO:0000256" key="1">
    <source>
        <dbReference type="ARBA" id="ARBA00022801"/>
    </source>
</evidence>
<dbReference type="Pfam" id="PF07833">
    <property type="entry name" value="Cu_amine_oxidN1"/>
    <property type="match status" value="1"/>
</dbReference>
<dbReference type="GO" id="GO:0030288">
    <property type="term" value="C:outer membrane-bounded periplasmic space"/>
    <property type="evidence" value="ECO:0007669"/>
    <property type="project" value="TreeGrafter"/>
</dbReference>
<dbReference type="Pfam" id="PF08239">
    <property type="entry name" value="SH3_3"/>
    <property type="match status" value="3"/>
</dbReference>
<dbReference type="Gene3D" id="3.40.630.40">
    <property type="entry name" value="Zn-dependent exopeptidases"/>
    <property type="match status" value="1"/>
</dbReference>
<proteinExistence type="predicted"/>
<dbReference type="PROSITE" id="PS51781">
    <property type="entry name" value="SH3B"/>
    <property type="match status" value="3"/>
</dbReference>
<name>A0A0E4C7T9_9FIRM</name>
<dbReference type="InterPro" id="IPR050695">
    <property type="entry name" value="N-acetylmuramoyl_amidase_3"/>
</dbReference>
<dbReference type="AlphaFoldDB" id="A0A0E4C7T9"/>
<evidence type="ECO:0000313" key="5">
    <source>
        <dbReference type="EMBL" id="CFX11613.1"/>
    </source>
</evidence>
<reference evidence="5 6" key="1">
    <citation type="submission" date="2015-03" db="EMBL/GenBank/DDBJ databases">
        <authorList>
            <person name="Murphy D."/>
        </authorList>
    </citation>
    <scope>NUCLEOTIDE SEQUENCE [LARGE SCALE GENOMIC DNA]</scope>
    <source>
        <strain evidence="5 6">OL-4</strain>
    </source>
</reference>
<dbReference type="Pfam" id="PF01520">
    <property type="entry name" value="Amidase_3"/>
    <property type="match status" value="1"/>
</dbReference>
<dbReference type="PANTHER" id="PTHR30404">
    <property type="entry name" value="N-ACETYLMURAMOYL-L-ALANINE AMIDASE"/>
    <property type="match status" value="1"/>
</dbReference>
<dbReference type="Gene3D" id="3.30.457.10">
    <property type="entry name" value="Copper amine oxidase-like, N-terminal domain"/>
    <property type="match status" value="1"/>
</dbReference>
<dbReference type="STRING" id="690567.508"/>
<feature type="compositionally biased region" description="Pro residues" evidence="3">
    <location>
        <begin position="398"/>
        <end position="413"/>
    </location>
</feature>
<dbReference type="RefSeq" id="WP_052729550.1">
    <property type="nucleotide sequence ID" value="NZ_CGIH01000005.1"/>
</dbReference>
<keyword evidence="2" id="KW-0961">Cell wall biogenesis/degradation</keyword>